<proteinExistence type="predicted"/>
<accession>A0ABY4REF0</accession>
<dbReference type="EMBL" id="CP082904">
    <property type="protein sequence ID" value="UQY44749.1"/>
    <property type="molecule type" value="Genomic_DNA"/>
</dbReference>
<name>A0ABY4REF0_9GAMM</name>
<protein>
    <recommendedName>
        <fullName evidence="1">DUF7480 domain-containing protein</fullName>
    </recommendedName>
</protein>
<organism evidence="2 3">
    <name type="scientific">Mixta hanseatica</name>
    <dbReference type="NCBI Taxonomy" id="2872648"/>
    <lineage>
        <taxon>Bacteria</taxon>
        <taxon>Pseudomonadati</taxon>
        <taxon>Pseudomonadota</taxon>
        <taxon>Gammaproteobacteria</taxon>
        <taxon>Enterobacterales</taxon>
        <taxon>Erwiniaceae</taxon>
        <taxon>Mixta</taxon>
    </lineage>
</organism>
<keyword evidence="3" id="KW-1185">Reference proteome</keyword>
<dbReference type="NCBIfam" id="NF045617">
    <property type="entry name" value="mostly_LP"/>
    <property type="match status" value="1"/>
</dbReference>
<evidence type="ECO:0000313" key="2">
    <source>
        <dbReference type="EMBL" id="UQY44749.1"/>
    </source>
</evidence>
<feature type="domain" description="DUF7480" evidence="1">
    <location>
        <begin position="25"/>
        <end position="123"/>
    </location>
</feature>
<dbReference type="InterPro" id="IPR054657">
    <property type="entry name" value="T6SS_periplasmic_put"/>
</dbReference>
<dbReference type="InterPro" id="IPR055903">
    <property type="entry name" value="DUF7480"/>
</dbReference>
<evidence type="ECO:0000259" key="1">
    <source>
        <dbReference type="Pfam" id="PF24295"/>
    </source>
</evidence>
<reference evidence="2" key="1">
    <citation type="submission" date="2021-09" db="EMBL/GenBank/DDBJ databases">
        <title>First case of bloodstream infection caused by Mixta hanseatica sp. nov., a member of the Erwiniaceae family.</title>
        <authorList>
            <person name="Both A."/>
            <person name="Huang J."/>
            <person name="Wenzel P."/>
            <person name="Aepfelbacher M."/>
            <person name="Rohde H."/>
            <person name="Christner M."/>
            <person name="Hentschke M."/>
        </authorList>
    </citation>
    <scope>NUCLEOTIDE SEQUENCE</scope>
    <source>
        <strain evidence="2">X22927</strain>
    </source>
</reference>
<evidence type="ECO:0000313" key="3">
    <source>
        <dbReference type="Proteomes" id="UP001056635"/>
    </source>
</evidence>
<gene>
    <name evidence="2" type="ORF">K6958_03395</name>
</gene>
<dbReference type="Pfam" id="PF24295">
    <property type="entry name" value="DUF7480"/>
    <property type="match status" value="1"/>
</dbReference>
<dbReference type="RefSeq" id="WP_249893344.1">
    <property type="nucleotide sequence ID" value="NZ_CP082904.1"/>
</dbReference>
<sequence length="129" mass="14916">MNIKVLYLGLAIFLSGCHLERPFYHPLSVRVEQGKLCFTVPEENSHNNIFKVGTPYISLRNGNSWETVNFSTNTTSYLEIKPGECIFWDEVKWQPGEYDVAVKVKSANSQQERYAAHFILQKNKQGHFF</sequence>
<dbReference type="Proteomes" id="UP001056635">
    <property type="component" value="Chromosome"/>
</dbReference>
<dbReference type="PROSITE" id="PS51257">
    <property type="entry name" value="PROKAR_LIPOPROTEIN"/>
    <property type="match status" value="1"/>
</dbReference>